<evidence type="ECO:0000313" key="8">
    <source>
        <dbReference type="EMBL" id="GIJ53576.1"/>
    </source>
</evidence>
<feature type="region of interest" description="Disordered" evidence="6">
    <location>
        <begin position="1"/>
        <end position="23"/>
    </location>
</feature>
<feature type="transmembrane region" description="Helical" evidence="7">
    <location>
        <begin position="368"/>
        <end position="387"/>
    </location>
</feature>
<evidence type="ECO:0000256" key="3">
    <source>
        <dbReference type="ARBA" id="ARBA00022692"/>
    </source>
</evidence>
<comment type="caution">
    <text evidence="8">The sequence shown here is derived from an EMBL/GenBank/DDBJ whole genome shotgun (WGS) entry which is preliminary data.</text>
</comment>
<comment type="subcellular location">
    <subcellularLocation>
        <location evidence="1">Cell membrane</location>
        <topology evidence="1">Multi-pass membrane protein</topology>
    </subcellularLocation>
</comment>
<feature type="transmembrane region" description="Helical" evidence="7">
    <location>
        <begin position="33"/>
        <end position="53"/>
    </location>
</feature>
<evidence type="ECO:0000256" key="7">
    <source>
        <dbReference type="SAM" id="Phobius"/>
    </source>
</evidence>
<dbReference type="Pfam" id="PF02653">
    <property type="entry name" value="BPD_transp_2"/>
    <property type="match status" value="1"/>
</dbReference>
<evidence type="ECO:0000256" key="1">
    <source>
        <dbReference type="ARBA" id="ARBA00004651"/>
    </source>
</evidence>
<accession>A0A8J4DXH3</accession>
<feature type="transmembrane region" description="Helical" evidence="7">
    <location>
        <begin position="65"/>
        <end position="84"/>
    </location>
</feature>
<feature type="transmembrane region" description="Helical" evidence="7">
    <location>
        <begin position="114"/>
        <end position="136"/>
    </location>
</feature>
<name>A0A8J4DXH3_9ACTN</name>
<protein>
    <submittedName>
        <fullName evidence="8">ABC transporter permease</fullName>
    </submittedName>
</protein>
<keyword evidence="5 7" id="KW-0472">Membrane</keyword>
<keyword evidence="2" id="KW-1003">Cell membrane</keyword>
<evidence type="ECO:0000256" key="5">
    <source>
        <dbReference type="ARBA" id="ARBA00023136"/>
    </source>
</evidence>
<feature type="transmembrane region" description="Helical" evidence="7">
    <location>
        <begin position="91"/>
        <end position="108"/>
    </location>
</feature>
<keyword evidence="9" id="KW-1185">Reference proteome</keyword>
<sequence>MTADSLLTPAPGGAAAGTGDPGPKKRRLSLPMILLITSGAIFAGVIALSLVRVMTGANDLTSSGATHAALQAAVPIGLAGLGGLWAERAGVVNIGLEGMMIFGTWFGAWGSLNWGWAVGLIAAVIGGALGGLLHAVATVTFGVDHIVSGVAINILALGVTRYLSSLTFANEEGGGVNQSPSVEQPPDLSVPGVTWLTEGLESKHWFLVSDLAGIVRGLLTDVSVLTIVAVVLVPVTFYLLWRTSFGLRLRSVGEAPHAAETLGVNVYLYKYYAVVVSGAIAGLGGAFLSMVAADIYREGQTNGRGYIGLAAMIFGNWRPGGLAAGAALFGYTDALQLRGGTTSIHALLLLISGILLAVGAWQVYRRKFVIGGVAIGLSVLAAISYFFTDQVPVPFVQFTPHVTTLVVLALAAQRLRPPAADGIPYRRST</sequence>
<keyword evidence="3 7" id="KW-0812">Transmembrane</keyword>
<feature type="transmembrane region" description="Helical" evidence="7">
    <location>
        <begin position="222"/>
        <end position="241"/>
    </location>
</feature>
<gene>
    <name evidence="8" type="ORF">Vau01_010920</name>
</gene>
<organism evidence="8 9">
    <name type="scientific">Virgisporangium aurantiacum</name>
    <dbReference type="NCBI Taxonomy" id="175570"/>
    <lineage>
        <taxon>Bacteria</taxon>
        <taxon>Bacillati</taxon>
        <taxon>Actinomycetota</taxon>
        <taxon>Actinomycetes</taxon>
        <taxon>Micromonosporales</taxon>
        <taxon>Micromonosporaceae</taxon>
        <taxon>Virgisporangium</taxon>
    </lineage>
</organism>
<evidence type="ECO:0000256" key="6">
    <source>
        <dbReference type="SAM" id="MobiDB-lite"/>
    </source>
</evidence>
<dbReference type="CDD" id="cd06580">
    <property type="entry name" value="TM_PBP1_transp_TpRbsC_like"/>
    <property type="match status" value="1"/>
</dbReference>
<evidence type="ECO:0000256" key="4">
    <source>
        <dbReference type="ARBA" id="ARBA00022989"/>
    </source>
</evidence>
<dbReference type="GO" id="GO:0022857">
    <property type="term" value="F:transmembrane transporter activity"/>
    <property type="evidence" value="ECO:0007669"/>
    <property type="project" value="InterPro"/>
</dbReference>
<dbReference type="AlphaFoldDB" id="A0A8J4DXH3"/>
<keyword evidence="4 7" id="KW-1133">Transmembrane helix</keyword>
<reference evidence="8" key="1">
    <citation type="submission" date="2021-01" db="EMBL/GenBank/DDBJ databases">
        <title>Whole genome shotgun sequence of Virgisporangium aurantiacum NBRC 16421.</title>
        <authorList>
            <person name="Komaki H."/>
            <person name="Tamura T."/>
        </authorList>
    </citation>
    <scope>NUCLEOTIDE SEQUENCE</scope>
    <source>
        <strain evidence="8">NBRC 16421</strain>
    </source>
</reference>
<evidence type="ECO:0000256" key="2">
    <source>
        <dbReference type="ARBA" id="ARBA00022475"/>
    </source>
</evidence>
<feature type="transmembrane region" description="Helical" evidence="7">
    <location>
        <begin position="343"/>
        <end position="361"/>
    </location>
</feature>
<dbReference type="RefSeq" id="WP_239151329.1">
    <property type="nucleotide sequence ID" value="NZ_BOPG01000008.1"/>
</dbReference>
<dbReference type="InterPro" id="IPR001851">
    <property type="entry name" value="ABC_transp_permease"/>
</dbReference>
<dbReference type="Proteomes" id="UP000612585">
    <property type="component" value="Unassembled WGS sequence"/>
</dbReference>
<feature type="transmembrane region" description="Helical" evidence="7">
    <location>
        <begin position="271"/>
        <end position="293"/>
    </location>
</feature>
<proteinExistence type="predicted"/>
<feature type="transmembrane region" description="Helical" evidence="7">
    <location>
        <begin position="305"/>
        <end position="331"/>
    </location>
</feature>
<evidence type="ECO:0000313" key="9">
    <source>
        <dbReference type="Proteomes" id="UP000612585"/>
    </source>
</evidence>
<dbReference type="EMBL" id="BOPG01000008">
    <property type="protein sequence ID" value="GIJ53576.1"/>
    <property type="molecule type" value="Genomic_DNA"/>
</dbReference>
<dbReference type="PANTHER" id="PTHR43370:SF1">
    <property type="entry name" value="GUANOSINE ABC TRANSPORTER PERMEASE PROTEIN NUPQ"/>
    <property type="match status" value="1"/>
</dbReference>
<dbReference type="PANTHER" id="PTHR43370">
    <property type="entry name" value="SUGAR ABC TRANSPORTER INTEGRAL MEMBRANE PROTEIN-RELATED"/>
    <property type="match status" value="1"/>
</dbReference>
<dbReference type="GO" id="GO:0005886">
    <property type="term" value="C:plasma membrane"/>
    <property type="evidence" value="ECO:0007669"/>
    <property type="project" value="UniProtKB-SubCell"/>
</dbReference>